<dbReference type="EMBL" id="SBKQ01000008">
    <property type="protein sequence ID" value="RXR31836.1"/>
    <property type="molecule type" value="Genomic_DNA"/>
</dbReference>
<evidence type="ECO:0000259" key="3">
    <source>
        <dbReference type="Pfam" id="PF18962"/>
    </source>
</evidence>
<comment type="caution">
    <text evidence="4">The sequence shown here is derived from an EMBL/GenBank/DDBJ whole genome shotgun (WGS) entry which is preliminary data.</text>
</comment>
<evidence type="ECO:0000256" key="2">
    <source>
        <dbReference type="SAM" id="SignalP"/>
    </source>
</evidence>
<organism evidence="4 5">
    <name type="scientific">Flavobacterium piscinae</name>
    <dbReference type="NCBI Taxonomy" id="2506424"/>
    <lineage>
        <taxon>Bacteria</taxon>
        <taxon>Pseudomonadati</taxon>
        <taxon>Bacteroidota</taxon>
        <taxon>Flavobacteriia</taxon>
        <taxon>Flavobacteriales</taxon>
        <taxon>Flavobacteriaceae</taxon>
        <taxon>Flavobacterium</taxon>
    </lineage>
</organism>
<evidence type="ECO:0000256" key="1">
    <source>
        <dbReference type="ARBA" id="ARBA00022729"/>
    </source>
</evidence>
<evidence type="ECO:0000313" key="5">
    <source>
        <dbReference type="Proteomes" id="UP000289734"/>
    </source>
</evidence>
<dbReference type="AlphaFoldDB" id="A0A4V1N4E0"/>
<keyword evidence="1 2" id="KW-0732">Signal</keyword>
<keyword evidence="5" id="KW-1185">Reference proteome</keyword>
<proteinExistence type="predicted"/>
<dbReference type="NCBIfam" id="TIGR04183">
    <property type="entry name" value="Por_Secre_tail"/>
    <property type="match status" value="1"/>
</dbReference>
<dbReference type="OrthoDB" id="1247931at2"/>
<sequence length="235" mass="26033">MKKISFSILFCLVFLNAFSQFTFKKSDGTTINDGAVLTYGPGDNYLNFRVQNTSNQELDIKVKCTNLVNTNGTQFELCYGGSCFDSVAVNGIYPDYYNPLLPGQSNPAQGDHFVNFNAGNGEIMEFHFSVYAVGFENDAINFVYRYDSNLSVNSFENLSSLGINIENTTVKNEFKFNSTQAGNLSIFNLNGQLISEYNYFEGIQNLNLSNLSSAIYVASFSSAEGKSSSIKIIKE</sequence>
<evidence type="ECO:0000313" key="4">
    <source>
        <dbReference type="EMBL" id="RXR31836.1"/>
    </source>
</evidence>
<feature type="chain" id="PRO_5041130550" evidence="2">
    <location>
        <begin position="20"/>
        <end position="235"/>
    </location>
</feature>
<dbReference type="Proteomes" id="UP000289734">
    <property type="component" value="Unassembled WGS sequence"/>
</dbReference>
<accession>A0A4V1N4E0</accession>
<name>A0A4V1N4E0_9FLAO</name>
<feature type="domain" description="Secretion system C-terminal sorting" evidence="3">
    <location>
        <begin position="174"/>
        <end position="232"/>
    </location>
</feature>
<dbReference type="Pfam" id="PF18962">
    <property type="entry name" value="Por_Secre_tail"/>
    <property type="match status" value="1"/>
</dbReference>
<gene>
    <name evidence="4" type="ORF">EQG68_09190</name>
</gene>
<feature type="signal peptide" evidence="2">
    <location>
        <begin position="1"/>
        <end position="19"/>
    </location>
</feature>
<dbReference type="RefSeq" id="WP_129464543.1">
    <property type="nucleotide sequence ID" value="NZ_JACSXZ010000002.1"/>
</dbReference>
<reference evidence="5" key="1">
    <citation type="submission" date="2019-01" db="EMBL/GenBank/DDBJ databases">
        <title>Cytophagaceae bacterium strain CAR-16.</title>
        <authorList>
            <person name="Chen W.-M."/>
        </authorList>
    </citation>
    <scope>NUCLEOTIDE SEQUENCE [LARGE SCALE GENOMIC DNA]</scope>
    <source>
        <strain evidence="5">ICH-30</strain>
    </source>
</reference>
<protein>
    <submittedName>
        <fullName evidence="4">T9SS type A sorting domain-containing protein</fullName>
    </submittedName>
</protein>
<dbReference type="InterPro" id="IPR026444">
    <property type="entry name" value="Secre_tail"/>
</dbReference>